<evidence type="ECO:0000259" key="6">
    <source>
        <dbReference type="Pfam" id="PF13456"/>
    </source>
</evidence>
<dbReference type="PANTHER" id="PTHR46213:SF24">
    <property type="entry name" value="HHH-GPD DOMAIN-CONTAINING PROTEIN"/>
    <property type="match status" value="1"/>
</dbReference>
<keyword evidence="4" id="KW-0408">Iron</keyword>
<keyword evidence="2" id="KW-0004">4Fe-4S</keyword>
<comment type="cofactor">
    <cofactor evidence="1">
        <name>[4Fe-4S] cluster</name>
        <dbReference type="ChEBI" id="CHEBI:49883"/>
    </cofactor>
</comment>
<dbReference type="GO" id="GO:0019104">
    <property type="term" value="F:DNA N-glycosylase activity"/>
    <property type="evidence" value="ECO:0007669"/>
    <property type="project" value="InterPro"/>
</dbReference>
<reference evidence="9" key="1">
    <citation type="submission" date="2019-11" db="EMBL/GenBank/DDBJ databases">
        <authorList>
            <person name="Liu Y."/>
            <person name="Hou J."/>
            <person name="Li T.-Q."/>
            <person name="Guan C.-H."/>
            <person name="Wu X."/>
            <person name="Wu H.-Z."/>
            <person name="Ling F."/>
            <person name="Zhang R."/>
            <person name="Shi X.-G."/>
            <person name="Ren J.-P."/>
            <person name="Chen E.-F."/>
            <person name="Sun J.-M."/>
        </authorList>
    </citation>
    <scope>NUCLEOTIDE SEQUENCE</scope>
    <source>
        <strain evidence="9">Adult_tree_wgs_1</strain>
        <tissue evidence="9">Leaves</tissue>
    </source>
</reference>
<evidence type="ECO:0000256" key="4">
    <source>
        <dbReference type="ARBA" id="ARBA00023004"/>
    </source>
</evidence>
<evidence type="ECO:0000256" key="3">
    <source>
        <dbReference type="ARBA" id="ARBA00022723"/>
    </source>
</evidence>
<dbReference type="GO" id="GO:0046872">
    <property type="term" value="F:metal ion binding"/>
    <property type="evidence" value="ECO:0007669"/>
    <property type="project" value="UniProtKB-KW"/>
</dbReference>
<dbReference type="InterPro" id="IPR036397">
    <property type="entry name" value="RNaseH_sf"/>
</dbReference>
<dbReference type="InterPro" id="IPR002156">
    <property type="entry name" value="RNaseH_domain"/>
</dbReference>
<keyword evidence="3" id="KW-0479">Metal-binding</keyword>
<dbReference type="GO" id="GO:0051539">
    <property type="term" value="F:4 iron, 4 sulfur cluster binding"/>
    <property type="evidence" value="ECO:0007669"/>
    <property type="project" value="UniProtKB-KW"/>
</dbReference>
<dbReference type="GO" id="GO:0141166">
    <property type="term" value="P:chromosomal 5-methylcytosine DNA demethylation pathway"/>
    <property type="evidence" value="ECO:0007669"/>
    <property type="project" value="InterPro"/>
</dbReference>
<comment type="caution">
    <text evidence="9">The sequence shown here is derived from an EMBL/GenBank/DDBJ whole genome shotgun (WGS) entry which is preliminary data.</text>
</comment>
<evidence type="ECO:0000256" key="5">
    <source>
        <dbReference type="ARBA" id="ARBA00023014"/>
    </source>
</evidence>
<feature type="domain" description="Permuted single zf-CXXC unit" evidence="8">
    <location>
        <begin position="272"/>
        <end position="301"/>
    </location>
</feature>
<evidence type="ECO:0000313" key="9">
    <source>
        <dbReference type="EMBL" id="KAF7150025.1"/>
    </source>
</evidence>
<keyword evidence="5" id="KW-0411">Iron-sulfur</keyword>
<dbReference type="SUPFAM" id="SSF53098">
    <property type="entry name" value="Ribonuclease H-like"/>
    <property type="match status" value="1"/>
</dbReference>
<dbReference type="GO" id="GO:0004523">
    <property type="term" value="F:RNA-DNA hybrid ribonuclease activity"/>
    <property type="evidence" value="ECO:0007669"/>
    <property type="project" value="InterPro"/>
</dbReference>
<protein>
    <recommendedName>
        <fullName evidence="11">RNase H type-1 domain-containing protein</fullName>
    </recommendedName>
</protein>
<feature type="domain" description="Demeter RRM-fold" evidence="7">
    <location>
        <begin position="306"/>
        <end position="370"/>
    </location>
</feature>
<dbReference type="GO" id="GO:0003676">
    <property type="term" value="F:nucleic acid binding"/>
    <property type="evidence" value="ECO:0007669"/>
    <property type="project" value="InterPro"/>
</dbReference>
<dbReference type="Proteomes" id="UP000626092">
    <property type="component" value="Unassembled WGS sequence"/>
</dbReference>
<dbReference type="InterPro" id="IPR028925">
    <property type="entry name" value="RRM_DME"/>
</dbReference>
<gene>
    <name evidence="9" type="ORF">RHSIM_Rhsim02G0128300</name>
</gene>
<evidence type="ECO:0000259" key="8">
    <source>
        <dbReference type="Pfam" id="PF15629"/>
    </source>
</evidence>
<name>A0A834LS27_RHOSS</name>
<dbReference type="Pfam" id="PF15629">
    <property type="entry name" value="Perm-CXXC"/>
    <property type="match status" value="1"/>
</dbReference>
<evidence type="ECO:0000313" key="10">
    <source>
        <dbReference type="Proteomes" id="UP000626092"/>
    </source>
</evidence>
<feature type="domain" description="RNase H type-1" evidence="6">
    <location>
        <begin position="396"/>
        <end position="453"/>
    </location>
</feature>
<evidence type="ECO:0000256" key="1">
    <source>
        <dbReference type="ARBA" id="ARBA00001966"/>
    </source>
</evidence>
<dbReference type="Pfam" id="PF13456">
    <property type="entry name" value="RVT_3"/>
    <property type="match status" value="1"/>
</dbReference>
<sequence>MMPDLLRGGIPGGAEIMAAIEEYFEKAAATGFLHKEQTKLQCMSNERRVQTLCKCFCKCKTCLPGPKENSIVSSTTPVATDKSATIGIRPMPLLTAGRNEPKEIKSVLRNCEPIVEEPATPQPETAEVEVSDIEDAFYEDPNEIPAIKHNLEEFTLNLHNYVQENMELQEGDMSKALVALNPQAASIPTPKLKNVSRLRTEHQVFDHRNTVQKTTAVNSSNERPKNTKPSWYELPDSHPLLIGLDKRGPDDPSLYLLVIWTPGETANSVQLPEGRCGSQESGKLCNEKTCFSCNSMREANAHTVRGTILIPCRTAIRGSFQLNGTYFQVNEMFVDHESSLNPIDVPRAWIWNLPRHTVYFGTSVSTIFKAEWELSEELPDEDVMVVEVRPPWTMYFDGASHRSGAGAGVVFVSPEGDVLPYAFTLTQNCSNNEAEYQALILGLEMAVEAKHLQLKADALAKLASTLAFPDQETHVPICRSWVVPPIFDDEDNGEREVNVVSVLEIETEDWRQPLIDYLQHGKLPDDPHRRADVKHNARLRLEELEALDEKRLEAQQRLECYQARMSKSFNKKVRLRSFQKGDLVLAVRRPINTTHKIGGKFISKWDGPYVVQEVYSSGAYKVVAEDGLRVGPINGKFLKRYYP</sequence>
<dbReference type="InterPro" id="IPR028924">
    <property type="entry name" value="Perm-CXXC"/>
</dbReference>
<keyword evidence="10" id="KW-1185">Reference proteome</keyword>
<dbReference type="GO" id="GO:0035514">
    <property type="term" value="F:DNA demethylase activity"/>
    <property type="evidence" value="ECO:0007669"/>
    <property type="project" value="InterPro"/>
</dbReference>
<dbReference type="InterPro" id="IPR044811">
    <property type="entry name" value="DME/ROS1"/>
</dbReference>
<dbReference type="OrthoDB" id="1637540at2759"/>
<dbReference type="Gene3D" id="3.30.420.10">
    <property type="entry name" value="Ribonuclease H-like superfamily/Ribonuclease H"/>
    <property type="match status" value="1"/>
</dbReference>
<organism evidence="9 10">
    <name type="scientific">Rhododendron simsii</name>
    <name type="common">Sims's rhododendron</name>
    <dbReference type="NCBI Taxonomy" id="118357"/>
    <lineage>
        <taxon>Eukaryota</taxon>
        <taxon>Viridiplantae</taxon>
        <taxon>Streptophyta</taxon>
        <taxon>Embryophyta</taxon>
        <taxon>Tracheophyta</taxon>
        <taxon>Spermatophyta</taxon>
        <taxon>Magnoliopsida</taxon>
        <taxon>eudicotyledons</taxon>
        <taxon>Gunneridae</taxon>
        <taxon>Pentapetalae</taxon>
        <taxon>asterids</taxon>
        <taxon>Ericales</taxon>
        <taxon>Ericaceae</taxon>
        <taxon>Ericoideae</taxon>
        <taxon>Rhodoreae</taxon>
        <taxon>Rhododendron</taxon>
    </lineage>
</organism>
<accession>A0A834LS27</accession>
<proteinExistence type="predicted"/>
<evidence type="ECO:0000259" key="7">
    <source>
        <dbReference type="Pfam" id="PF15628"/>
    </source>
</evidence>
<evidence type="ECO:0008006" key="11">
    <source>
        <dbReference type="Google" id="ProtNLM"/>
    </source>
</evidence>
<evidence type="ECO:0000256" key="2">
    <source>
        <dbReference type="ARBA" id="ARBA00022485"/>
    </source>
</evidence>
<dbReference type="AlphaFoldDB" id="A0A834LS27"/>
<dbReference type="Pfam" id="PF15628">
    <property type="entry name" value="RRM_DME"/>
    <property type="match status" value="1"/>
</dbReference>
<dbReference type="PANTHER" id="PTHR46213">
    <property type="entry name" value="TRANSCRIPTIONAL ACTIVATOR DEMETER"/>
    <property type="match status" value="1"/>
</dbReference>
<dbReference type="InterPro" id="IPR012337">
    <property type="entry name" value="RNaseH-like_sf"/>
</dbReference>
<dbReference type="EMBL" id="WJXA01000002">
    <property type="protein sequence ID" value="KAF7150025.1"/>
    <property type="molecule type" value="Genomic_DNA"/>
</dbReference>